<protein>
    <submittedName>
        <fullName evidence="2">Uncharacterized protein</fullName>
    </submittedName>
</protein>
<evidence type="ECO:0000256" key="1">
    <source>
        <dbReference type="SAM" id="MobiDB-lite"/>
    </source>
</evidence>
<accession>A0A8S0XDE5</accession>
<dbReference type="AlphaFoldDB" id="A0A8S0XDE5"/>
<dbReference type="OrthoDB" id="3210666at2759"/>
<feature type="compositionally biased region" description="Low complexity" evidence="1">
    <location>
        <begin position="32"/>
        <end position="47"/>
    </location>
</feature>
<evidence type="ECO:0000313" key="2">
    <source>
        <dbReference type="EMBL" id="CAA7258551.1"/>
    </source>
</evidence>
<dbReference type="EMBL" id="CACVBS010000002">
    <property type="protein sequence ID" value="CAA7258551.1"/>
    <property type="molecule type" value="Genomic_DNA"/>
</dbReference>
<feature type="compositionally biased region" description="Basic and acidic residues" evidence="1">
    <location>
        <begin position="10"/>
        <end position="19"/>
    </location>
</feature>
<dbReference type="Proteomes" id="UP000467700">
    <property type="component" value="Unassembled WGS sequence"/>
</dbReference>
<proteinExistence type="predicted"/>
<keyword evidence="3" id="KW-1185">Reference proteome</keyword>
<reference evidence="2 3" key="1">
    <citation type="submission" date="2020-01" db="EMBL/GenBank/DDBJ databases">
        <authorList>
            <person name="Gupta K D."/>
        </authorList>
    </citation>
    <scope>NUCLEOTIDE SEQUENCE [LARGE SCALE GENOMIC DNA]</scope>
</reference>
<organism evidence="2 3">
    <name type="scientific">Cyclocybe aegerita</name>
    <name type="common">Black poplar mushroom</name>
    <name type="synonym">Agrocybe aegerita</name>
    <dbReference type="NCBI Taxonomy" id="1973307"/>
    <lineage>
        <taxon>Eukaryota</taxon>
        <taxon>Fungi</taxon>
        <taxon>Dikarya</taxon>
        <taxon>Basidiomycota</taxon>
        <taxon>Agaricomycotina</taxon>
        <taxon>Agaricomycetes</taxon>
        <taxon>Agaricomycetidae</taxon>
        <taxon>Agaricales</taxon>
        <taxon>Agaricineae</taxon>
        <taxon>Bolbitiaceae</taxon>
        <taxon>Cyclocybe</taxon>
    </lineage>
</organism>
<name>A0A8S0XDE5_CYCAE</name>
<feature type="region of interest" description="Disordered" evidence="1">
    <location>
        <begin position="1"/>
        <end position="69"/>
    </location>
</feature>
<comment type="caution">
    <text evidence="2">The sequence shown here is derived from an EMBL/GenBank/DDBJ whole genome shotgun (WGS) entry which is preliminary data.</text>
</comment>
<evidence type="ECO:0000313" key="3">
    <source>
        <dbReference type="Proteomes" id="UP000467700"/>
    </source>
</evidence>
<gene>
    <name evidence="2" type="ORF">AAE3_LOCUS1113</name>
</gene>
<sequence length="369" mass="41960">MSISIMSSIAERDERRMPLGDDDCPDYEAVISRSNSNGTSSSVHYSSPFPDDRRPVSPLNPSRRHPRPLPRHERYVYTYRLLANNTPIQFMISVEPESGKPKPGKYTFRLSFKANGIERKLCEPETRKLKVDPRHLDFVVFIFPGKSSLPAGCLWSLRVWLRVNNVDHRIWGEDDLWIAKDPDFNSIGDASFARLKNADTGEQIYNAYVGRALVTFIVRWRHVSNGLYSYSLEYEAAGVGDMLFDDYKLRLDGDPRALSFLIFSIPSNSIPSGASHKLRVWIRSLVPLSTSDPTTSYVLPFNDSYIYQRLWKDDAFKIGGRLDFESLGTKMIMGFSSGAPETIVMPHPPPSSDLQSPRSIFNEKNGYDF</sequence>